<dbReference type="Pfam" id="PF04828">
    <property type="entry name" value="GFA"/>
    <property type="match status" value="1"/>
</dbReference>
<dbReference type="Proteomes" id="UP000695562">
    <property type="component" value="Unassembled WGS sequence"/>
</dbReference>
<evidence type="ECO:0000313" key="6">
    <source>
        <dbReference type="Proteomes" id="UP000695562"/>
    </source>
</evidence>
<keyword evidence="2" id="KW-0479">Metal-binding</keyword>
<dbReference type="GO" id="GO:0046872">
    <property type="term" value="F:metal ion binding"/>
    <property type="evidence" value="ECO:0007669"/>
    <property type="project" value="UniProtKB-KW"/>
</dbReference>
<keyword evidence="6" id="KW-1185">Reference proteome</keyword>
<dbReference type="SUPFAM" id="SSF51316">
    <property type="entry name" value="Mss4-like"/>
    <property type="match status" value="1"/>
</dbReference>
<dbReference type="InterPro" id="IPR011057">
    <property type="entry name" value="Mss4-like_sf"/>
</dbReference>
<protein>
    <recommendedName>
        <fullName evidence="4">CENP-V/GFA domain-containing protein</fullName>
    </recommendedName>
</protein>
<comment type="caution">
    <text evidence="5">The sequence shown here is derived from an EMBL/GenBank/DDBJ whole genome shotgun (WGS) entry which is preliminary data.</text>
</comment>
<reference evidence="5" key="1">
    <citation type="submission" date="2020-01" db="EMBL/GenBank/DDBJ databases">
        <title>Development of genomics and gene disruption for Polysphondylium violaceum indicates a role for the polyketide synthase stlB in stalk morphogenesis.</title>
        <authorList>
            <person name="Narita B."/>
            <person name="Kawabe Y."/>
            <person name="Kin K."/>
            <person name="Saito T."/>
            <person name="Gibbs R."/>
            <person name="Kuspa A."/>
            <person name="Muzny D."/>
            <person name="Queller D."/>
            <person name="Richards S."/>
            <person name="Strassman J."/>
            <person name="Sucgang R."/>
            <person name="Worley K."/>
            <person name="Schaap P."/>
        </authorList>
    </citation>
    <scope>NUCLEOTIDE SEQUENCE</scope>
    <source>
        <strain evidence="5">QSvi11</strain>
    </source>
</reference>
<evidence type="ECO:0000259" key="4">
    <source>
        <dbReference type="PROSITE" id="PS51891"/>
    </source>
</evidence>
<feature type="domain" description="CENP-V/GFA" evidence="4">
    <location>
        <begin position="11"/>
        <end position="132"/>
    </location>
</feature>
<dbReference type="AlphaFoldDB" id="A0A8J4PYI6"/>
<dbReference type="OrthoDB" id="2993351at2759"/>
<dbReference type="PANTHER" id="PTHR28620">
    <property type="entry name" value="CENTROMERE PROTEIN V"/>
    <property type="match status" value="1"/>
</dbReference>
<keyword evidence="3" id="KW-0862">Zinc</keyword>
<evidence type="ECO:0000313" key="5">
    <source>
        <dbReference type="EMBL" id="KAF2076311.1"/>
    </source>
</evidence>
<dbReference type="PANTHER" id="PTHR28620:SF1">
    <property type="entry name" value="CENP-V_GFA DOMAIN-CONTAINING PROTEIN"/>
    <property type="match status" value="1"/>
</dbReference>
<name>A0A8J4PYI6_9MYCE</name>
<evidence type="ECO:0000256" key="3">
    <source>
        <dbReference type="ARBA" id="ARBA00022833"/>
    </source>
</evidence>
<dbReference type="PROSITE" id="PS51891">
    <property type="entry name" value="CENP_V_GFA"/>
    <property type="match status" value="1"/>
</dbReference>
<organism evidence="5 6">
    <name type="scientific">Polysphondylium violaceum</name>
    <dbReference type="NCBI Taxonomy" id="133409"/>
    <lineage>
        <taxon>Eukaryota</taxon>
        <taxon>Amoebozoa</taxon>
        <taxon>Evosea</taxon>
        <taxon>Eumycetozoa</taxon>
        <taxon>Dictyostelia</taxon>
        <taxon>Dictyosteliales</taxon>
        <taxon>Dictyosteliaceae</taxon>
        <taxon>Polysphondylium</taxon>
    </lineage>
</organism>
<evidence type="ECO:0000256" key="1">
    <source>
        <dbReference type="ARBA" id="ARBA00005495"/>
    </source>
</evidence>
<evidence type="ECO:0000256" key="2">
    <source>
        <dbReference type="ARBA" id="ARBA00022723"/>
    </source>
</evidence>
<dbReference type="InterPro" id="IPR006913">
    <property type="entry name" value="CENP-V/GFA"/>
</dbReference>
<accession>A0A8J4PYI6</accession>
<dbReference type="Gene3D" id="2.170.150.70">
    <property type="match status" value="1"/>
</dbReference>
<comment type="similarity">
    <text evidence="1">Belongs to the Gfa family.</text>
</comment>
<dbReference type="InterPro" id="IPR052355">
    <property type="entry name" value="CENP-V-like"/>
</dbReference>
<dbReference type="GO" id="GO:0016846">
    <property type="term" value="F:carbon-sulfur lyase activity"/>
    <property type="evidence" value="ECO:0007669"/>
    <property type="project" value="InterPro"/>
</dbReference>
<proteinExistence type="inferred from homology"/>
<dbReference type="EMBL" id="AJWJ01000065">
    <property type="protein sequence ID" value="KAF2076311.1"/>
    <property type="molecule type" value="Genomic_DNA"/>
</dbReference>
<sequence>MEASEAKIDIINGSCHCKKVAFKVKVDLTKMSRNLCNCSICSKRRHAVFFSNPSKFEIVQGKEELSDYSFGTNNCHHYFCKTCGCSTHISGENPNLGGAYICVVVAAIDDFTPEQLDSFPVNYADGLNNTWTAPPKYTKYL</sequence>
<gene>
    <name evidence="5" type="ORF">CYY_002367</name>
</gene>